<dbReference type="Gene3D" id="3.40.50.1380">
    <property type="entry name" value="Methylglyoxal synthase-like domain"/>
    <property type="match status" value="1"/>
</dbReference>
<dbReference type="SUPFAM" id="SSF52335">
    <property type="entry name" value="Methylglyoxal synthase-like"/>
    <property type="match status" value="1"/>
</dbReference>
<dbReference type="SMART" id="SM00851">
    <property type="entry name" value="MGS"/>
    <property type="match status" value="1"/>
</dbReference>
<dbReference type="RefSeq" id="WP_138244130.1">
    <property type="nucleotide sequence ID" value="NZ_CP040330.1"/>
</dbReference>
<dbReference type="GeneID" id="40264479"/>
<comment type="function">
    <text evidence="2">Catalyzes the formation of methylglyoxal from dihydroxyacetone phosphate.</text>
</comment>
<dbReference type="GO" id="GO:0008929">
    <property type="term" value="F:methylglyoxal synthase activity"/>
    <property type="evidence" value="ECO:0007669"/>
    <property type="project" value="UniProtKB-UniRule"/>
</dbReference>
<accession>A0A4V1FZC2</accession>
<dbReference type="PROSITE" id="PS51855">
    <property type="entry name" value="MGS"/>
    <property type="match status" value="1"/>
</dbReference>
<evidence type="ECO:0000256" key="1">
    <source>
        <dbReference type="ARBA" id="ARBA00022975"/>
    </source>
</evidence>
<evidence type="ECO:0000313" key="5">
    <source>
        <dbReference type="Proteomes" id="UP000302218"/>
    </source>
</evidence>
<dbReference type="NCBIfam" id="NF003559">
    <property type="entry name" value="PRK05234.1"/>
    <property type="match status" value="1"/>
</dbReference>
<gene>
    <name evidence="2" type="primary">mgsA</name>
    <name evidence="4" type="ORF">FEJ81_04365</name>
</gene>
<dbReference type="GO" id="GO:0019242">
    <property type="term" value="P:methylglyoxal biosynthetic process"/>
    <property type="evidence" value="ECO:0007669"/>
    <property type="project" value="UniProtKB-UniRule"/>
</dbReference>
<reference evidence="5" key="1">
    <citation type="submission" date="2019-05" db="EMBL/GenBank/DDBJ databases">
        <title>Genome sequence and methylation pattern of the halophilic Archaeon Natrinema versiforme BOL5-4.</title>
        <authorList>
            <person name="DasSarma P."/>
            <person name="Anton B.P."/>
            <person name="DasSarma S.L."/>
            <person name="Martinez F.L."/>
            <person name="Guzman D."/>
            <person name="Roberts R.J."/>
            <person name="DasSarma S."/>
        </authorList>
    </citation>
    <scope>NUCLEOTIDE SEQUENCE [LARGE SCALE GENOMIC DNA]</scope>
    <source>
        <strain evidence="5">BOL5-4</strain>
    </source>
</reference>
<dbReference type="OrthoDB" id="166237at2157"/>
<dbReference type="NCBIfam" id="TIGR00160">
    <property type="entry name" value="MGSA"/>
    <property type="match status" value="1"/>
</dbReference>
<dbReference type="PANTHER" id="PTHR30492">
    <property type="entry name" value="METHYLGLYOXAL SYNTHASE"/>
    <property type="match status" value="1"/>
</dbReference>
<feature type="domain" description="MGS-like" evidence="3">
    <location>
        <begin position="1"/>
        <end position="122"/>
    </location>
</feature>
<dbReference type="GO" id="GO:0005829">
    <property type="term" value="C:cytosol"/>
    <property type="evidence" value="ECO:0007669"/>
    <property type="project" value="TreeGrafter"/>
</dbReference>
<keyword evidence="2 4" id="KW-0456">Lyase</keyword>
<dbReference type="Pfam" id="PF02142">
    <property type="entry name" value="MGS"/>
    <property type="match status" value="1"/>
</dbReference>
<dbReference type="PIRSF" id="PIRSF006614">
    <property type="entry name" value="Methylglyox_syn"/>
    <property type="match status" value="1"/>
</dbReference>
<dbReference type="Proteomes" id="UP000302218">
    <property type="component" value="Chromosome"/>
</dbReference>
<dbReference type="InterPro" id="IPR036914">
    <property type="entry name" value="MGS-like_dom_sf"/>
</dbReference>
<dbReference type="AlphaFoldDB" id="A0A4V1FZC2"/>
<dbReference type="GO" id="GO:0006221">
    <property type="term" value="P:pyrimidine nucleotide biosynthetic process"/>
    <property type="evidence" value="ECO:0007669"/>
    <property type="project" value="UniProtKB-KW"/>
</dbReference>
<feature type="binding site" evidence="2">
    <location>
        <position position="13"/>
    </location>
    <ligand>
        <name>substrate</name>
    </ligand>
</feature>
<evidence type="ECO:0000313" key="4">
    <source>
        <dbReference type="EMBL" id="QCS41623.1"/>
    </source>
</evidence>
<dbReference type="EC" id="4.2.3.3" evidence="2"/>
<sequence length="122" mass="13423">MTRVALIAHDEKKPDIIEFARTHEEQLQQYDLIATGTTGARLMEETDLEIERKESGPLGGDLMIGAEVAEDRLDGIVFLRDPLRAQAHEPDISALLRICDVHDTALATNLASATFLIEGLAE</sequence>
<organism evidence="4 5">
    <name type="scientific">Natrinema versiforme</name>
    <dbReference type="NCBI Taxonomy" id="88724"/>
    <lineage>
        <taxon>Archaea</taxon>
        <taxon>Methanobacteriati</taxon>
        <taxon>Methanobacteriota</taxon>
        <taxon>Stenosarchaea group</taxon>
        <taxon>Halobacteria</taxon>
        <taxon>Halobacteriales</taxon>
        <taxon>Natrialbaceae</taxon>
        <taxon>Natrinema</taxon>
    </lineage>
</organism>
<comment type="catalytic activity">
    <reaction evidence="2">
        <text>dihydroxyacetone phosphate = methylglyoxal + phosphate</text>
        <dbReference type="Rhea" id="RHEA:17937"/>
        <dbReference type="ChEBI" id="CHEBI:17158"/>
        <dbReference type="ChEBI" id="CHEBI:43474"/>
        <dbReference type="ChEBI" id="CHEBI:57642"/>
        <dbReference type="EC" id="4.2.3.3"/>
    </reaction>
</comment>
<dbReference type="EMBL" id="CP040330">
    <property type="protein sequence ID" value="QCS41623.1"/>
    <property type="molecule type" value="Genomic_DNA"/>
</dbReference>
<proteinExistence type="inferred from homology"/>
<dbReference type="HAMAP" id="MF_00549">
    <property type="entry name" value="Methylglyoxal_synth"/>
    <property type="match status" value="1"/>
</dbReference>
<feature type="binding site" evidence="2">
    <location>
        <begin position="35"/>
        <end position="38"/>
    </location>
    <ligand>
        <name>substrate</name>
    </ligand>
</feature>
<feature type="active site" description="Proton donor/acceptor" evidence="2">
    <location>
        <position position="61"/>
    </location>
</feature>
<name>A0A4V1FZC2_9EURY</name>
<dbReference type="CDD" id="cd01422">
    <property type="entry name" value="MGS"/>
    <property type="match status" value="1"/>
</dbReference>
<dbReference type="InterPro" id="IPR004363">
    <property type="entry name" value="Methylgl_synth"/>
</dbReference>
<keyword evidence="1" id="KW-0665">Pyrimidine biosynthesis</keyword>
<comment type="similarity">
    <text evidence="2">Belongs to the methylglyoxal synthase family.</text>
</comment>
<feature type="binding site" evidence="2">
    <location>
        <begin position="55"/>
        <end position="56"/>
    </location>
    <ligand>
        <name>substrate</name>
    </ligand>
</feature>
<dbReference type="KEGG" id="nvr:FEJ81_04365"/>
<protein>
    <recommendedName>
        <fullName evidence="2">Methylglyoxal synthase</fullName>
        <shortName evidence="2">MGS</shortName>
        <ecNumber evidence="2">4.2.3.3</ecNumber>
    </recommendedName>
</protein>
<feature type="binding site" evidence="2">
    <location>
        <position position="9"/>
    </location>
    <ligand>
        <name>substrate</name>
    </ligand>
</feature>
<evidence type="ECO:0000256" key="2">
    <source>
        <dbReference type="HAMAP-Rule" id="MF_00549"/>
    </source>
</evidence>
<dbReference type="PANTHER" id="PTHR30492:SF0">
    <property type="entry name" value="METHYLGLYOXAL SYNTHASE"/>
    <property type="match status" value="1"/>
</dbReference>
<evidence type="ECO:0000259" key="3">
    <source>
        <dbReference type="PROSITE" id="PS51855"/>
    </source>
</evidence>
<dbReference type="InterPro" id="IPR011607">
    <property type="entry name" value="MGS-like_dom"/>
</dbReference>
<feature type="binding site" evidence="2">
    <location>
        <position position="88"/>
    </location>
    <ligand>
        <name>substrate</name>
    </ligand>
</feature>